<dbReference type="InterPro" id="IPR024924">
    <property type="entry name" value="7-CO-7-deazaguanine_synth-like"/>
</dbReference>
<evidence type="ECO:0000256" key="8">
    <source>
        <dbReference type="HAMAP-Rule" id="MF_00917"/>
    </source>
</evidence>
<comment type="cofactor">
    <cofactor evidence="8">
        <name>S-adenosyl-L-methionine</name>
        <dbReference type="ChEBI" id="CHEBI:59789"/>
    </cofactor>
    <text evidence="8">Binds 1 S-adenosyl-L-methionine per subunit.</text>
</comment>
<evidence type="ECO:0000259" key="9">
    <source>
        <dbReference type="PROSITE" id="PS51918"/>
    </source>
</evidence>
<feature type="binding site" evidence="8">
    <location>
        <position position="30"/>
    </location>
    <ligand>
        <name>[4Fe-4S] cluster</name>
        <dbReference type="ChEBI" id="CHEBI:49883"/>
        <note>4Fe-4S-S-AdoMet</note>
    </ligand>
</feature>
<dbReference type="SFLD" id="SFLDS00029">
    <property type="entry name" value="Radical_SAM"/>
    <property type="match status" value="1"/>
</dbReference>
<comment type="caution">
    <text evidence="8">Lacks conserved residue(s) required for the propagation of feature annotation.</text>
</comment>
<keyword evidence="5 8" id="KW-0408">Iron</keyword>
<feature type="binding site" evidence="8">
    <location>
        <position position="39"/>
    </location>
    <ligand>
        <name>Mg(2+)</name>
        <dbReference type="ChEBI" id="CHEBI:18420"/>
    </ligand>
</feature>
<feature type="domain" description="Radical SAM core" evidence="9">
    <location>
        <begin position="17"/>
        <end position="216"/>
    </location>
</feature>
<dbReference type="HAMAP" id="MF_00917">
    <property type="entry name" value="QueE"/>
    <property type="match status" value="1"/>
</dbReference>
<evidence type="ECO:0000256" key="5">
    <source>
        <dbReference type="ARBA" id="ARBA00023004"/>
    </source>
</evidence>
<dbReference type="CDD" id="cd01335">
    <property type="entry name" value="Radical_SAM"/>
    <property type="match status" value="1"/>
</dbReference>
<gene>
    <name evidence="8" type="primary">queE</name>
    <name evidence="10" type="ORF">G3M70_08490</name>
</gene>
<evidence type="ECO:0000313" key="10">
    <source>
        <dbReference type="EMBL" id="QPJ61908.1"/>
    </source>
</evidence>
<keyword evidence="2 8" id="KW-0949">S-adenosyl-L-methionine</keyword>
<evidence type="ECO:0000313" key="11">
    <source>
        <dbReference type="Proteomes" id="UP000594688"/>
    </source>
</evidence>
<dbReference type="InterPro" id="IPR013785">
    <property type="entry name" value="Aldolase_TIM"/>
</dbReference>
<keyword evidence="6 8" id="KW-0411">Iron-sulfur</keyword>
<dbReference type="GO" id="GO:0000287">
    <property type="term" value="F:magnesium ion binding"/>
    <property type="evidence" value="ECO:0007669"/>
    <property type="project" value="UniProtKB-UniRule"/>
</dbReference>
<comment type="subunit">
    <text evidence="8">Homodimer.</text>
</comment>
<dbReference type="PANTHER" id="PTHR42836:SF1">
    <property type="entry name" value="7-CARBOXY-7-DEAZAGUANINE SYNTHASE"/>
    <property type="match status" value="1"/>
</dbReference>
<feature type="binding site" evidence="8">
    <location>
        <begin position="11"/>
        <end position="13"/>
    </location>
    <ligand>
        <name>substrate</name>
    </ligand>
</feature>
<sequence>MLQITEIFKSIQGESSHAGLPCAFVRLTGCNLRCTWCDTEYAFHGGKAMTQEEVVAAVEKLFGNVGKSPTTRKLVEVTGGEPLLQEGVYSLMQAFIDLDYTVMLETGGSLLLDRVPEAVIKIVDLKAPGSGEVDKNRLENFEHLNSKDEIKFVLQDRTDYEWARSMIQRHQLQDKAGILMSPVFEQLDLRELAEWILEDQLPVRMQTQLHKHIWGKDTIGV</sequence>
<keyword evidence="1 8" id="KW-0004">4Fe-4S</keyword>
<dbReference type="EMBL" id="CP048685">
    <property type="protein sequence ID" value="QPJ61908.1"/>
    <property type="molecule type" value="Genomic_DNA"/>
</dbReference>
<dbReference type="EC" id="4.3.99.3" evidence="8"/>
<dbReference type="UniPathway" id="UPA00391"/>
<dbReference type="InterPro" id="IPR007197">
    <property type="entry name" value="rSAM"/>
</dbReference>
<evidence type="ECO:0000256" key="4">
    <source>
        <dbReference type="ARBA" id="ARBA00022842"/>
    </source>
</evidence>
<dbReference type="SUPFAM" id="SSF102114">
    <property type="entry name" value="Radical SAM enzymes"/>
    <property type="match status" value="1"/>
</dbReference>
<feature type="binding site" evidence="8">
    <location>
        <position position="34"/>
    </location>
    <ligand>
        <name>[4Fe-4S] cluster</name>
        <dbReference type="ChEBI" id="CHEBI:49883"/>
        <note>4Fe-4S-S-AdoMet</note>
    </ligand>
</feature>
<dbReference type="GO" id="GO:0016840">
    <property type="term" value="F:carbon-nitrogen lyase activity"/>
    <property type="evidence" value="ECO:0007669"/>
    <property type="project" value="UniProtKB-UniRule"/>
</dbReference>
<comment type="pathway">
    <text evidence="8">Purine metabolism; 7-cyano-7-deazaguanine biosynthesis.</text>
</comment>
<comment type="cofactor">
    <cofactor evidence="8">
        <name>[4Fe-4S] cluster</name>
        <dbReference type="ChEBI" id="CHEBI:49883"/>
    </cofactor>
    <text evidence="8">Binds 1 [4Fe-4S] cluster. The cluster is coordinated with 3 cysteines and an exchangeable S-adenosyl-L-methionine.</text>
</comment>
<keyword evidence="3 8" id="KW-0479">Metal-binding</keyword>
<name>A0A7T0G0G7_9BACT</name>
<reference evidence="10 11" key="1">
    <citation type="submission" date="2020-02" db="EMBL/GenBank/DDBJ databases">
        <title>Genomic and physiological characterization of two novel Nitrospinaceae genera.</title>
        <authorList>
            <person name="Mueller A.J."/>
            <person name="Jung M.-Y."/>
            <person name="Strachan C.R."/>
            <person name="Herbold C.W."/>
            <person name="Kirkegaard R.H."/>
            <person name="Daims H."/>
        </authorList>
    </citation>
    <scope>NUCLEOTIDE SEQUENCE [LARGE SCALE GENOMIC DNA]</scope>
    <source>
        <strain evidence="10">EB</strain>
    </source>
</reference>
<keyword evidence="7 8" id="KW-0456">Lyase</keyword>
<evidence type="ECO:0000256" key="3">
    <source>
        <dbReference type="ARBA" id="ARBA00022723"/>
    </source>
</evidence>
<feature type="binding site" evidence="8">
    <location>
        <begin position="36"/>
        <end position="38"/>
    </location>
    <ligand>
        <name>S-adenosyl-L-methionine</name>
        <dbReference type="ChEBI" id="CHEBI:59789"/>
    </ligand>
</feature>
<comment type="similarity">
    <text evidence="8">Belongs to the radical SAM superfamily. 7-carboxy-7-deazaguanine synthase family.</text>
</comment>
<comment type="function">
    <text evidence="8">Catalyzes the complex heterocyclic radical-mediated conversion of 6-carboxy-5,6,7,8-tetrahydropterin (CPH4) to 7-carboxy-7-deazaguanine (CDG), a step common to the biosynthetic pathways of all 7-deazapurine-containing compounds.</text>
</comment>
<evidence type="ECO:0000256" key="2">
    <source>
        <dbReference type="ARBA" id="ARBA00022691"/>
    </source>
</evidence>
<proteinExistence type="inferred from homology"/>
<dbReference type="PANTHER" id="PTHR42836">
    <property type="entry name" value="7-CARBOXY-7-DEAZAGUANINE SYNTHASE"/>
    <property type="match status" value="1"/>
</dbReference>
<feature type="binding site" evidence="8">
    <location>
        <position position="37"/>
    </location>
    <ligand>
        <name>[4Fe-4S] cluster</name>
        <dbReference type="ChEBI" id="CHEBI:49883"/>
        <note>4Fe-4S-S-AdoMet</note>
    </ligand>
</feature>
<feature type="binding site" evidence="8">
    <location>
        <position position="26"/>
    </location>
    <ligand>
        <name>substrate</name>
    </ligand>
</feature>
<dbReference type="InterPro" id="IPR058240">
    <property type="entry name" value="rSAM_sf"/>
</dbReference>
<dbReference type="Gene3D" id="3.20.20.70">
    <property type="entry name" value="Aldolase class I"/>
    <property type="match status" value="1"/>
</dbReference>
<dbReference type="PIRSF" id="PIRSF000370">
    <property type="entry name" value="QueE"/>
    <property type="match status" value="1"/>
</dbReference>
<keyword evidence="8" id="KW-0671">Queuosine biosynthesis</keyword>
<dbReference type="GO" id="GO:1904047">
    <property type="term" value="F:S-adenosyl-L-methionine binding"/>
    <property type="evidence" value="ECO:0007669"/>
    <property type="project" value="UniProtKB-UniRule"/>
</dbReference>
<feature type="binding site" evidence="8">
    <location>
        <position position="80"/>
    </location>
    <ligand>
        <name>S-adenosyl-L-methionine</name>
        <dbReference type="ChEBI" id="CHEBI:59789"/>
    </ligand>
</feature>
<feature type="binding site" evidence="8">
    <location>
        <position position="78"/>
    </location>
    <ligand>
        <name>substrate</name>
    </ligand>
</feature>
<dbReference type="PROSITE" id="PS51918">
    <property type="entry name" value="RADICAL_SAM"/>
    <property type="match status" value="1"/>
</dbReference>
<dbReference type="GO" id="GO:0008616">
    <property type="term" value="P:tRNA queuosine(34) biosynthetic process"/>
    <property type="evidence" value="ECO:0007669"/>
    <property type="project" value="UniProtKB-UniRule"/>
</dbReference>
<protein>
    <recommendedName>
        <fullName evidence="8">7-carboxy-7-deazaguanine synthase</fullName>
        <shortName evidence="8">CDG synthase</shortName>
        <ecNumber evidence="8">4.3.99.3</ecNumber>
    </recommendedName>
    <alternativeName>
        <fullName evidence="8">Queuosine biosynthesis protein QueE</fullName>
    </alternativeName>
</protein>
<keyword evidence="4 8" id="KW-0460">Magnesium</keyword>
<evidence type="ECO:0000256" key="6">
    <source>
        <dbReference type="ARBA" id="ARBA00023014"/>
    </source>
</evidence>
<dbReference type="GO" id="GO:0051539">
    <property type="term" value="F:4 iron, 4 sulfur cluster binding"/>
    <property type="evidence" value="ECO:0007669"/>
    <property type="project" value="UniProtKB-UniRule"/>
</dbReference>
<dbReference type="KEGG" id="nli:G3M70_08490"/>
<comment type="cofactor">
    <cofactor evidence="8">
        <name>Mg(2+)</name>
        <dbReference type="ChEBI" id="CHEBI:18420"/>
    </cofactor>
</comment>
<dbReference type="AlphaFoldDB" id="A0A7T0G0G7"/>
<dbReference type="Proteomes" id="UP000594688">
    <property type="component" value="Chromosome"/>
</dbReference>
<organism evidence="10 11">
    <name type="scientific">Candidatus Nitronauta litoralis</name>
    <dbReference type="NCBI Taxonomy" id="2705533"/>
    <lineage>
        <taxon>Bacteria</taxon>
        <taxon>Pseudomonadati</taxon>
        <taxon>Nitrospinota/Tectimicrobiota group</taxon>
        <taxon>Nitrospinota</taxon>
        <taxon>Nitrospinia</taxon>
        <taxon>Nitrospinales</taxon>
        <taxon>Nitrospinaceae</taxon>
        <taxon>Candidatus Nitronauta</taxon>
    </lineage>
</organism>
<comment type="catalytic activity">
    <reaction evidence="8">
        <text>6-carboxy-5,6,7,8-tetrahydropterin + H(+) = 7-carboxy-7-carbaguanine + NH4(+)</text>
        <dbReference type="Rhea" id="RHEA:27974"/>
        <dbReference type="ChEBI" id="CHEBI:15378"/>
        <dbReference type="ChEBI" id="CHEBI:28938"/>
        <dbReference type="ChEBI" id="CHEBI:61032"/>
        <dbReference type="ChEBI" id="CHEBI:61036"/>
        <dbReference type="EC" id="4.3.99.3"/>
    </reaction>
</comment>
<dbReference type="Pfam" id="PF04055">
    <property type="entry name" value="Radical_SAM"/>
    <property type="match status" value="1"/>
</dbReference>
<evidence type="ECO:0000256" key="1">
    <source>
        <dbReference type="ARBA" id="ARBA00022485"/>
    </source>
</evidence>
<accession>A0A7T0G0G7</accession>
<evidence type="ECO:0000256" key="7">
    <source>
        <dbReference type="ARBA" id="ARBA00023239"/>
    </source>
</evidence>